<dbReference type="InterPro" id="IPR000157">
    <property type="entry name" value="TIR_dom"/>
</dbReference>
<keyword evidence="3" id="KW-1185">Reference proteome</keyword>
<feature type="domain" description="TIR" evidence="1">
    <location>
        <begin position="5"/>
        <end position="139"/>
    </location>
</feature>
<evidence type="ECO:0000259" key="1">
    <source>
        <dbReference type="PROSITE" id="PS50104"/>
    </source>
</evidence>
<organism evidence="2 3">
    <name type="scientific">Lujinxingia vulgaris</name>
    <dbReference type="NCBI Taxonomy" id="2600176"/>
    <lineage>
        <taxon>Bacteria</taxon>
        <taxon>Deltaproteobacteria</taxon>
        <taxon>Bradymonadales</taxon>
        <taxon>Lujinxingiaceae</taxon>
        <taxon>Lujinxingia</taxon>
    </lineage>
</organism>
<dbReference type="Pfam" id="PF13676">
    <property type="entry name" value="TIR_2"/>
    <property type="match status" value="1"/>
</dbReference>
<sequence length="326" mass="37038">MDIESYPKAFMSHSHQNAELVHKVAGLLRERGVNAWLDKWELSPGDSLVDKIFTDGISKSDLIVIFLSKASVQSNWVKEELDHAAVRRIQEKVRVIPVVIDRDIEIPPSLITLFRLSLFSDDDIDEVVGRIVDVAWGRSVDKPSLGPGPQMAPVSVSGMTDFGVQMGMLLIDKTERLNSDYQYVSVKVFEDVLGFSPDEINEGYYDLDSNDLVDTTKAFGIYPYRFGHIRPKVLLWHYLKSTKAFDYDLEKDLRVVAALVENEKFINGETIRAKTDLPPLRINHAVEYLSLNSLVEVDRWMGTSPFVFGRVRATIATRRFLNENVF</sequence>
<evidence type="ECO:0000313" key="3">
    <source>
        <dbReference type="Proteomes" id="UP000321412"/>
    </source>
</evidence>
<dbReference type="Proteomes" id="UP000321412">
    <property type="component" value="Unassembled WGS sequence"/>
</dbReference>
<name>A0A5C6XI86_9DELT</name>
<dbReference type="RefSeq" id="WP_146981102.1">
    <property type="nucleotide sequence ID" value="NZ_VOSM01000004.1"/>
</dbReference>
<protein>
    <submittedName>
        <fullName evidence="2">Toll/interleukin-1 receptor domain-containing protein</fullName>
    </submittedName>
</protein>
<dbReference type="InterPro" id="IPR035897">
    <property type="entry name" value="Toll_tir_struct_dom_sf"/>
</dbReference>
<dbReference type="OrthoDB" id="5149141at2"/>
<gene>
    <name evidence="2" type="ORF">FRC98_09580</name>
</gene>
<keyword evidence="2" id="KW-0675">Receptor</keyword>
<evidence type="ECO:0000313" key="2">
    <source>
        <dbReference type="EMBL" id="TXD36982.1"/>
    </source>
</evidence>
<comment type="caution">
    <text evidence="2">The sequence shown here is derived from an EMBL/GenBank/DDBJ whole genome shotgun (WGS) entry which is preliminary data.</text>
</comment>
<dbReference type="SMART" id="SM00255">
    <property type="entry name" value="TIR"/>
    <property type="match status" value="1"/>
</dbReference>
<dbReference type="AlphaFoldDB" id="A0A5C6XI86"/>
<accession>A0A5C6XI86</accession>
<dbReference type="PROSITE" id="PS50104">
    <property type="entry name" value="TIR"/>
    <property type="match status" value="1"/>
</dbReference>
<dbReference type="EMBL" id="VOSM01000004">
    <property type="protein sequence ID" value="TXD36982.1"/>
    <property type="molecule type" value="Genomic_DNA"/>
</dbReference>
<dbReference type="Gene3D" id="3.40.50.10140">
    <property type="entry name" value="Toll/interleukin-1 receptor homology (TIR) domain"/>
    <property type="match status" value="1"/>
</dbReference>
<reference evidence="2 3" key="1">
    <citation type="submission" date="2019-08" db="EMBL/GenBank/DDBJ databases">
        <title>Bradymonadales sp. TMQ4.</title>
        <authorList>
            <person name="Liang Q."/>
        </authorList>
    </citation>
    <scope>NUCLEOTIDE SEQUENCE [LARGE SCALE GENOMIC DNA]</scope>
    <source>
        <strain evidence="2 3">TMQ4</strain>
    </source>
</reference>
<dbReference type="GO" id="GO:0007165">
    <property type="term" value="P:signal transduction"/>
    <property type="evidence" value="ECO:0007669"/>
    <property type="project" value="InterPro"/>
</dbReference>
<proteinExistence type="predicted"/>
<dbReference type="SUPFAM" id="SSF52200">
    <property type="entry name" value="Toll/Interleukin receptor TIR domain"/>
    <property type="match status" value="1"/>
</dbReference>